<dbReference type="HOGENOM" id="CLU_1394059_0_0_4"/>
<feature type="transmembrane region" description="Helical" evidence="1">
    <location>
        <begin position="142"/>
        <end position="162"/>
    </location>
</feature>
<dbReference type="KEGG" id="brh:RBRH_03926"/>
<sequence>MSCAAVSHRCRNALDNPPRAAALPHIGVSVSAPAVAGRRNEVDRRTASTRVLTGTYPELYNELYNACSIKKKLSGLGFAVTPQQTATHACPLRDATRQHLCGHRQEHRRTHFGIDLRAITVRDRDRRALAAVPAREDTRGEWLSLFLQSLFGTFLFTLWMLNGPRHTSAVAAGVITRTIAALGAVCCESICLVLS</sequence>
<feature type="transmembrane region" description="Helical" evidence="1">
    <location>
        <begin position="174"/>
        <end position="194"/>
    </location>
</feature>
<accession>E5AS13</accession>
<keyword evidence="1" id="KW-0812">Transmembrane</keyword>
<organism evidence="2 3">
    <name type="scientific">Mycetohabitans rhizoxinica (strain DSM 19002 / CIP 109453 / HKI 454)</name>
    <name type="common">Paraburkholderia rhizoxinica</name>
    <dbReference type="NCBI Taxonomy" id="882378"/>
    <lineage>
        <taxon>Bacteria</taxon>
        <taxon>Pseudomonadati</taxon>
        <taxon>Pseudomonadota</taxon>
        <taxon>Betaproteobacteria</taxon>
        <taxon>Burkholderiales</taxon>
        <taxon>Burkholderiaceae</taxon>
        <taxon>Mycetohabitans</taxon>
    </lineage>
</organism>
<evidence type="ECO:0000313" key="3">
    <source>
        <dbReference type="Proteomes" id="UP000007437"/>
    </source>
</evidence>
<proteinExistence type="predicted"/>
<dbReference type="EMBL" id="FR687359">
    <property type="protein sequence ID" value="CBW75395.1"/>
    <property type="molecule type" value="Genomic_DNA"/>
</dbReference>
<dbReference type="Proteomes" id="UP000007437">
    <property type="component" value="Chromosome"/>
</dbReference>
<name>E5AS13_MYCRK</name>
<dbReference type="eggNOG" id="COG0697">
    <property type="taxonomic scope" value="Bacteria"/>
</dbReference>
<keyword evidence="1" id="KW-1133">Transmembrane helix</keyword>
<evidence type="ECO:0000313" key="2">
    <source>
        <dbReference type="EMBL" id="CBW75395.1"/>
    </source>
</evidence>
<gene>
    <name evidence="2" type="ordered locus">RBRH_03926</name>
</gene>
<keyword evidence="1" id="KW-0472">Membrane</keyword>
<evidence type="ECO:0000256" key="1">
    <source>
        <dbReference type="SAM" id="Phobius"/>
    </source>
</evidence>
<reference evidence="2 3" key="1">
    <citation type="journal article" date="2011" name="J. Bacteriol.">
        <title>Complete genome sequence of Burkholderia rhizoxinica, an endosymbiont of Rhizopus microsporus.</title>
        <authorList>
            <person name="Lackner G."/>
            <person name="Moebius N."/>
            <person name="Partida-Martinez L."/>
            <person name="Hertweck C."/>
        </authorList>
    </citation>
    <scope>NUCLEOTIDE SEQUENCE [LARGE SCALE GENOMIC DNA]</scope>
    <source>
        <strain evidence="3">DSM 19002 / CIP 109453 / HKI 454</strain>
    </source>
</reference>
<dbReference type="AlphaFoldDB" id="E5AS13"/>
<protein>
    <submittedName>
        <fullName evidence="2">Transporter, drug/metabolite exporter family</fullName>
    </submittedName>
</protein>